<comment type="caution">
    <text evidence="4">The sequence shown here is derived from an EMBL/GenBank/DDBJ whole genome shotgun (WGS) entry which is preliminary data.</text>
</comment>
<evidence type="ECO:0000313" key="4">
    <source>
        <dbReference type="EMBL" id="TYC48719.1"/>
    </source>
</evidence>
<feature type="region of interest" description="Disordered" evidence="1">
    <location>
        <begin position="40"/>
        <end position="75"/>
    </location>
</feature>
<reference evidence="4 5" key="1">
    <citation type="submission" date="2019-01" db="EMBL/GenBank/DDBJ databases">
        <title>Weissella sp. nov., a novel lactic acid bacterium isolated from animal feces.</title>
        <authorList>
            <person name="Wang L.-T."/>
        </authorList>
    </citation>
    <scope>NUCLEOTIDE SEQUENCE [LARGE SCALE GENOMIC DNA]</scope>
    <source>
        <strain evidence="4 5">8H-2</strain>
    </source>
</reference>
<keyword evidence="5" id="KW-1185">Reference proteome</keyword>
<feature type="signal peptide" evidence="2">
    <location>
        <begin position="1"/>
        <end position="26"/>
    </location>
</feature>
<name>A0A6C2C503_9LACO</name>
<feature type="chain" id="PRO_5025586413" evidence="2">
    <location>
        <begin position="27"/>
        <end position="245"/>
    </location>
</feature>
<gene>
    <name evidence="4" type="ORF">ESZ50_08080</name>
</gene>
<sequence>MKKNKLLISSILLAFITPFGLTVVSAAEFSSVYDSNASIKFEENTDPTNPVDPTNPDNPFEPDNPAQPGTNGPLSIDYASNLDFGTRKITTQDSFYFAKLTKGIDSTGQVKEVPNYVQVTDNTGSNKGWNLKVTQMNDFTNTSTGHKLNGARLYFNGPTVSTLTNSDAGTPTQEAQITPEVGQASRVVTAFENQGQGTWVTSFIGDDSNGAESIALSIPGSSTKEAGVYTTTLKWTLGQTPDIEN</sequence>
<dbReference type="Proteomes" id="UP000371977">
    <property type="component" value="Unassembled WGS sequence"/>
</dbReference>
<organism evidence="4 5">
    <name type="scientific">Weissella muntiaci</name>
    <dbReference type="NCBI Taxonomy" id="2508881"/>
    <lineage>
        <taxon>Bacteria</taxon>
        <taxon>Bacillati</taxon>
        <taxon>Bacillota</taxon>
        <taxon>Bacilli</taxon>
        <taxon>Lactobacillales</taxon>
        <taxon>Lactobacillaceae</taxon>
        <taxon>Weissella</taxon>
    </lineage>
</organism>
<dbReference type="InterPro" id="IPR027994">
    <property type="entry name" value="WxL_dom"/>
</dbReference>
<evidence type="ECO:0000313" key="5">
    <source>
        <dbReference type="Proteomes" id="UP000371977"/>
    </source>
</evidence>
<evidence type="ECO:0000256" key="2">
    <source>
        <dbReference type="SAM" id="SignalP"/>
    </source>
</evidence>
<keyword evidence="2" id="KW-0732">Signal</keyword>
<accession>A0A6C2C503</accession>
<evidence type="ECO:0000256" key="1">
    <source>
        <dbReference type="SAM" id="MobiDB-lite"/>
    </source>
</evidence>
<proteinExistence type="predicted"/>
<dbReference type="RefSeq" id="WP_148623065.1">
    <property type="nucleotide sequence ID" value="NZ_SDGZ01000017.1"/>
</dbReference>
<dbReference type="Pfam" id="PF13731">
    <property type="entry name" value="WxL"/>
    <property type="match status" value="1"/>
</dbReference>
<dbReference type="AlphaFoldDB" id="A0A6C2C503"/>
<dbReference type="EMBL" id="SDGZ01000017">
    <property type="protein sequence ID" value="TYC48719.1"/>
    <property type="molecule type" value="Genomic_DNA"/>
</dbReference>
<dbReference type="OrthoDB" id="2339326at2"/>
<protein>
    <submittedName>
        <fullName evidence="4">WxL domain-containing protein</fullName>
    </submittedName>
</protein>
<feature type="compositionally biased region" description="Low complexity" evidence="1">
    <location>
        <begin position="46"/>
        <end position="58"/>
    </location>
</feature>
<feature type="domain" description="WxL" evidence="3">
    <location>
        <begin position="31"/>
        <end position="241"/>
    </location>
</feature>
<evidence type="ECO:0000259" key="3">
    <source>
        <dbReference type="Pfam" id="PF13731"/>
    </source>
</evidence>